<evidence type="ECO:0000313" key="2">
    <source>
        <dbReference type="EMBL" id="MDH6504373.1"/>
    </source>
</evidence>
<evidence type="ECO:0000259" key="1">
    <source>
        <dbReference type="Pfam" id="PF11074"/>
    </source>
</evidence>
<dbReference type="Proteomes" id="UP001161160">
    <property type="component" value="Unassembled WGS sequence"/>
</dbReference>
<dbReference type="Pfam" id="PF11074">
    <property type="entry name" value="DUF2779"/>
    <property type="match status" value="1"/>
</dbReference>
<dbReference type="RefSeq" id="WP_280756866.1">
    <property type="nucleotide sequence ID" value="NZ_JARXXW010000007.1"/>
</dbReference>
<feature type="domain" description="DUF2779" evidence="1">
    <location>
        <begin position="290"/>
        <end position="413"/>
    </location>
</feature>
<proteinExistence type="predicted"/>
<sequence length="485" mass="54361">MASLSKSKIIAHRQCPKRLWLQINRPELIEISAATQVRFDEGNKVGDIARQNYPGGVFIETLNRAEAIAQTKEAVTKRQTIFEGAFFEENVMIRADLLFPENDGYRLVEVKSSTGVKSYHVDDVTVQSWVMEKAGCSPTSMTLAYINNKFVYQGDGNYEGLFAETDLSNQVKPNMSQVQSWVDAAEKTLALTVEPAIAPGEQCTDPFTCDFIGYCSPPEEGVEYPVEILPYGKAIASELRGDGYKDLREVPADRLSNPKHLKVHTATLSGNAILEQEAISQIQALPYPRYYLDFETIGFAVPIWAGTRPYMQLPFQWSCHIEQTDGSMAHKEFLDLSGNDPREMFAKTLIEAVSKDGPVIVYNAGFEGARIKELAATFPHLASELLAIPERFFDLLPLARNYYYHPDMKGSWSIKDVLPTIAPELDYANLEVSDGAMAQEAYKEAIHSQTTPERKEVVRRAMLKYCEQDTIAMVKIVSAWSDYST</sequence>
<protein>
    <recommendedName>
        <fullName evidence="1">DUF2779 domain-containing protein</fullName>
    </recommendedName>
</protein>
<accession>A0AA43M8Z3</accession>
<reference evidence="2" key="1">
    <citation type="submission" date="2023-04" db="EMBL/GenBank/DDBJ databases">
        <title>Genome Encyclopedia of Bacteria and Archaea VI: Functional Genomics of Type Strains.</title>
        <authorList>
            <person name="Whitman W."/>
        </authorList>
    </citation>
    <scope>NUCLEOTIDE SEQUENCE</scope>
    <source>
        <strain evidence="2">Enz.4-51</strain>
    </source>
</reference>
<gene>
    <name evidence="2" type="ORF">M2127_001693</name>
</gene>
<dbReference type="InterPro" id="IPR021301">
    <property type="entry name" value="DUF2779"/>
</dbReference>
<evidence type="ECO:0000313" key="3">
    <source>
        <dbReference type="Proteomes" id="UP001161160"/>
    </source>
</evidence>
<organism evidence="2 3">
    <name type="scientific">Polynucleobacter sphagniphilus</name>
    <dbReference type="NCBI Taxonomy" id="1743169"/>
    <lineage>
        <taxon>Bacteria</taxon>
        <taxon>Pseudomonadati</taxon>
        <taxon>Pseudomonadota</taxon>
        <taxon>Betaproteobacteria</taxon>
        <taxon>Burkholderiales</taxon>
        <taxon>Burkholderiaceae</taxon>
        <taxon>Polynucleobacter</taxon>
    </lineage>
</organism>
<comment type="caution">
    <text evidence="2">The sequence shown here is derived from an EMBL/GenBank/DDBJ whole genome shotgun (WGS) entry which is preliminary data.</text>
</comment>
<dbReference type="EMBL" id="JARXYA010000008">
    <property type="protein sequence ID" value="MDH6504373.1"/>
    <property type="molecule type" value="Genomic_DNA"/>
</dbReference>
<keyword evidence="3" id="KW-1185">Reference proteome</keyword>
<dbReference type="AlphaFoldDB" id="A0AA43M8Z3"/>
<name>A0AA43M8Z3_9BURK</name>